<dbReference type="FunFam" id="1.20.200.10:FF:000015">
    <property type="entry name" value="argininosuccinate lyase isoform X2"/>
    <property type="match status" value="1"/>
</dbReference>
<dbReference type="PANTHER" id="PTHR43814:SF1">
    <property type="entry name" value="ARGININOSUCCINATE LYASE"/>
    <property type="match status" value="1"/>
</dbReference>
<organism evidence="3">
    <name type="scientific">freshwater metagenome</name>
    <dbReference type="NCBI Taxonomy" id="449393"/>
    <lineage>
        <taxon>unclassified sequences</taxon>
        <taxon>metagenomes</taxon>
        <taxon>ecological metagenomes</taxon>
    </lineage>
</organism>
<dbReference type="PRINTS" id="PR00145">
    <property type="entry name" value="ARGSUCLYASE"/>
</dbReference>
<dbReference type="AlphaFoldDB" id="A0A6J6E6V9"/>
<dbReference type="GO" id="GO:0004056">
    <property type="term" value="F:argininosuccinate lyase activity"/>
    <property type="evidence" value="ECO:0007669"/>
    <property type="project" value="InterPro"/>
</dbReference>
<dbReference type="InterPro" id="IPR024083">
    <property type="entry name" value="Fumarase/histidase_N"/>
</dbReference>
<feature type="domain" description="Argininosuccinate lyase C-terminal" evidence="2">
    <location>
        <begin position="374"/>
        <end position="414"/>
    </location>
</feature>
<evidence type="ECO:0000313" key="3">
    <source>
        <dbReference type="EMBL" id="CAB4572091.1"/>
    </source>
</evidence>
<accession>A0A6J6E6V9</accession>
<dbReference type="Pfam" id="PF14698">
    <property type="entry name" value="ASL_C2"/>
    <property type="match status" value="1"/>
</dbReference>
<dbReference type="GO" id="GO:0005829">
    <property type="term" value="C:cytosol"/>
    <property type="evidence" value="ECO:0007669"/>
    <property type="project" value="TreeGrafter"/>
</dbReference>
<evidence type="ECO:0000259" key="2">
    <source>
        <dbReference type="Pfam" id="PF14698"/>
    </source>
</evidence>
<dbReference type="CDD" id="cd01359">
    <property type="entry name" value="Argininosuccinate_lyase"/>
    <property type="match status" value="1"/>
</dbReference>
<dbReference type="InterPro" id="IPR008948">
    <property type="entry name" value="L-Aspartase-like"/>
</dbReference>
<dbReference type="Gene3D" id="1.20.200.10">
    <property type="entry name" value="Fumarase/aspartase (Central domain)"/>
    <property type="match status" value="1"/>
</dbReference>
<dbReference type="Gene3D" id="1.10.40.30">
    <property type="entry name" value="Fumarase/aspartase (C-terminal domain)"/>
    <property type="match status" value="1"/>
</dbReference>
<dbReference type="Pfam" id="PF00206">
    <property type="entry name" value="Lyase_1"/>
    <property type="match status" value="1"/>
</dbReference>
<dbReference type="EMBL" id="CAEZTS010000026">
    <property type="protein sequence ID" value="CAB4572091.1"/>
    <property type="molecule type" value="Genomic_DNA"/>
</dbReference>
<dbReference type="HAMAP" id="MF_00006">
    <property type="entry name" value="Arg_succ_lyase"/>
    <property type="match status" value="1"/>
</dbReference>
<dbReference type="GO" id="GO:0042450">
    <property type="term" value="P:L-arginine biosynthetic process via ornithine"/>
    <property type="evidence" value="ECO:0007669"/>
    <property type="project" value="InterPro"/>
</dbReference>
<name>A0A6J6E6V9_9ZZZZ</name>
<feature type="domain" description="Fumarate lyase N-terminal" evidence="1">
    <location>
        <begin position="17"/>
        <end position="310"/>
    </location>
</feature>
<dbReference type="Gene3D" id="1.10.275.10">
    <property type="entry name" value="Fumarase/aspartase (N-terminal domain)"/>
    <property type="match status" value="1"/>
</dbReference>
<gene>
    <name evidence="3" type="ORF">UFOPK1722_00452</name>
</gene>
<reference evidence="3" key="1">
    <citation type="submission" date="2020-05" db="EMBL/GenBank/DDBJ databases">
        <authorList>
            <person name="Chiriac C."/>
            <person name="Salcher M."/>
            <person name="Ghai R."/>
            <person name="Kavagutti S V."/>
        </authorList>
    </citation>
    <scope>NUCLEOTIDE SEQUENCE</scope>
</reference>
<dbReference type="SUPFAM" id="SSF48557">
    <property type="entry name" value="L-aspartase-like"/>
    <property type="match status" value="1"/>
</dbReference>
<dbReference type="PANTHER" id="PTHR43814">
    <property type="entry name" value="ARGININOSUCCINATE LYASE"/>
    <property type="match status" value="1"/>
</dbReference>
<proteinExistence type="inferred from homology"/>
<dbReference type="NCBIfam" id="TIGR00838">
    <property type="entry name" value="argH"/>
    <property type="match status" value="1"/>
</dbReference>
<dbReference type="InterPro" id="IPR000362">
    <property type="entry name" value="Fumarate_lyase_fam"/>
</dbReference>
<protein>
    <submittedName>
        <fullName evidence="3">Unannotated protein</fullName>
    </submittedName>
</protein>
<dbReference type="PRINTS" id="PR00149">
    <property type="entry name" value="FUMRATELYASE"/>
</dbReference>
<dbReference type="InterPro" id="IPR029419">
    <property type="entry name" value="Arg_succ_lyase_C"/>
</dbReference>
<sequence length="468" mass="50177">MNQDDSKTLWHGRFAGGPADELMAYTVSLPFDRRLWRDDIACSRAHVTGLAHVGILTVAERDAVLTALATVESEMADDTFVFASGDEDIHTAVERRVTEICGAPGAKLHTGRSRNDQSVTGLRLWCKREVPLVAARIVALQEVLLDRAREAGVGDDAVYLPGYTHVQRAQPVLLAHHLLAHGWAFGRDIERLLDALERADVSPLGAGALAGSSLPLDPDFTARELGFARAFDNSLDAVSDRDFVAEILFALSLVAVHLSRIGEEWVLWTSDEFGFAVLDDAYATGSSMLPQKKNADIAELARGKAGRVIGDLTGLLTTLKGLPLAYNRDLQEDKEPLFDAVDQVSLALSALAGMIATARFVPERMRSAADAPTMAATDLAEYLVRAGTPFRDAHAVVGALVRRSLAGEGALVDLVRDEPLLGPEAAALVAPGVGVRMRTTPGGAGPRPVAVQIETFESALQQWKQAIG</sequence>
<evidence type="ECO:0000259" key="1">
    <source>
        <dbReference type="Pfam" id="PF00206"/>
    </source>
</evidence>
<dbReference type="InterPro" id="IPR022761">
    <property type="entry name" value="Fumarate_lyase_N"/>
</dbReference>
<dbReference type="InterPro" id="IPR009049">
    <property type="entry name" value="Argininosuccinate_lyase"/>
</dbReference>